<protein>
    <recommendedName>
        <fullName evidence="2">Phosphoenolpyruvate carboxylase</fullName>
    </recommendedName>
</protein>
<dbReference type="InterPro" id="IPR021135">
    <property type="entry name" value="PEP_COase"/>
</dbReference>
<evidence type="ECO:0000256" key="1">
    <source>
        <dbReference type="ARBA" id="ARBA00003670"/>
    </source>
</evidence>
<dbReference type="OrthoDB" id="9758461at2"/>
<dbReference type="GO" id="GO:0008964">
    <property type="term" value="F:phosphoenolpyruvate carboxylase activity"/>
    <property type="evidence" value="ECO:0007669"/>
    <property type="project" value="InterPro"/>
</dbReference>
<evidence type="ECO:0000256" key="2">
    <source>
        <dbReference type="ARBA" id="ARBA00022419"/>
    </source>
</evidence>
<comment type="function">
    <text evidence="1">Forms oxaloacetate, a four-carbon dicarboxylic acid source for the tricarboxylic acid cycle.</text>
</comment>
<dbReference type="Pfam" id="PF00311">
    <property type="entry name" value="PEPcase"/>
    <property type="match status" value="1"/>
</dbReference>
<name>A0A4V2WM67_9PROT</name>
<dbReference type="Proteomes" id="UP000295023">
    <property type="component" value="Unassembled WGS sequence"/>
</dbReference>
<evidence type="ECO:0000256" key="3">
    <source>
        <dbReference type="SAM" id="MobiDB-lite"/>
    </source>
</evidence>
<reference evidence="4 5" key="1">
    <citation type="submission" date="2019-03" db="EMBL/GenBank/DDBJ databases">
        <title>Paracraurococcus aquatilis NE82 genome sequence.</title>
        <authorList>
            <person name="Zhao Y."/>
            <person name="Du Z."/>
        </authorList>
    </citation>
    <scope>NUCLEOTIDE SEQUENCE [LARGE SCALE GENOMIC DNA]</scope>
    <source>
        <strain evidence="4 5">NE82</strain>
    </source>
</reference>
<sequence>MAGLAKNRPRASSQMQHRPMPDIAPDPLQELLARLRDARDAAAQDPFGDPVLLIALAISRRIDEGMLDLDGIAALVQRLSDLAATERATRLAAYVGLGHGTPDLPALAERLVRPDPEDSPIPFARYRALVETPRFAAVFTAHPTFSLPYETNQALARAASGEAFPEGLVHRPSAPTLAEEFRQAVAAIERGRDALDGLSAALLGAAKGIWGDRWTTLVPRPVLLASWVGYDTDGRTDIGWWDTLRLRLTMKRLQLERLHGQLAPLGDCAAALAARIGSALAAVEAQIAAVPERPEPALVERLAAEMVGRREAALTGTGPLLELFPVAIAAAPDDAARLALAVARGGLAAHGLSLAHTHVRLNAAQVHNAARQRLGFAAAPDDMAQRRTLLAQINGALAEVAPQPVDFGALLAEQASAARLMLICAQIVKHVDGSAPIRFLIAETETGYTLLAALWLARRFGVDHAVELSPLFETAEALDRGERVLEEALRSPHYRDYIRRHGRLCLQFGYSDSGRYIGQLAGSYLAERLKLRLVDLLRRHRLDGIEVVLFDTHGESVGRGGHPDGLADRLAYLSPPQARAALDRAGLRLREETAFQGGDGYLLFGTRALAEATIAGIAAHAFTPVGPVDDPVYQEADYVADFFATVRREMQALVADPGYAALLGAFGPGLLDPTGSRPAVRQSDGLGGPMRISHPSQLRAIPNNAILQQLGWMANSVHGLGIAATANPDAFNELREHSPRFRRALALAARAAACSDLGVLRAVVDTLDPGPWLDRAGFTRRPGRREALLGVAAAVDRLELDAPTRRLFRRLQADHLALRHAWPDLPAMPDRLVLLHALRLALIHRIWLLAVEMPDFSPRHGATRETLVLRILQLDVEPVLRLLEEIFPAAPGAVVDLDFHEPAPPREGLSYAREHAEIFRPMGRLFALLRGCGAAITHEVGAFG</sequence>
<keyword evidence="4" id="KW-0670">Pyruvate</keyword>
<accession>A0A4V2WM67</accession>
<evidence type="ECO:0000313" key="4">
    <source>
        <dbReference type="EMBL" id="TCZ66690.1"/>
    </source>
</evidence>
<dbReference type="GO" id="GO:0015977">
    <property type="term" value="P:carbon fixation"/>
    <property type="evidence" value="ECO:0007669"/>
    <property type="project" value="InterPro"/>
</dbReference>
<dbReference type="InterPro" id="IPR015813">
    <property type="entry name" value="Pyrv/PenolPyrv_kinase-like_dom"/>
</dbReference>
<dbReference type="EMBL" id="SKBM01000001">
    <property type="protein sequence ID" value="TCZ66690.1"/>
    <property type="molecule type" value="Genomic_DNA"/>
</dbReference>
<keyword evidence="5" id="KW-1185">Reference proteome</keyword>
<dbReference type="PANTHER" id="PTHR30523:SF6">
    <property type="entry name" value="PHOSPHOENOLPYRUVATE CARBOXYLASE"/>
    <property type="match status" value="1"/>
</dbReference>
<evidence type="ECO:0000313" key="5">
    <source>
        <dbReference type="Proteomes" id="UP000295023"/>
    </source>
</evidence>
<dbReference type="AlphaFoldDB" id="A0A4V2WM67"/>
<proteinExistence type="predicted"/>
<dbReference type="GO" id="GO:0005829">
    <property type="term" value="C:cytosol"/>
    <property type="evidence" value="ECO:0007669"/>
    <property type="project" value="TreeGrafter"/>
</dbReference>
<dbReference type="SUPFAM" id="SSF51621">
    <property type="entry name" value="Phosphoenolpyruvate/pyruvate domain"/>
    <property type="match status" value="1"/>
</dbReference>
<dbReference type="GO" id="GO:0006099">
    <property type="term" value="P:tricarboxylic acid cycle"/>
    <property type="evidence" value="ECO:0007669"/>
    <property type="project" value="InterPro"/>
</dbReference>
<comment type="caution">
    <text evidence="4">The sequence shown here is derived from an EMBL/GenBank/DDBJ whole genome shotgun (WGS) entry which is preliminary data.</text>
</comment>
<organism evidence="4 5">
    <name type="scientific">Roseicella aquatilis</name>
    <dbReference type="NCBI Taxonomy" id="2527868"/>
    <lineage>
        <taxon>Bacteria</taxon>
        <taxon>Pseudomonadati</taxon>
        <taxon>Pseudomonadota</taxon>
        <taxon>Alphaproteobacteria</taxon>
        <taxon>Acetobacterales</taxon>
        <taxon>Roseomonadaceae</taxon>
        <taxon>Roseicella</taxon>
    </lineage>
</organism>
<feature type="region of interest" description="Disordered" evidence="3">
    <location>
        <begin position="1"/>
        <end position="25"/>
    </location>
</feature>
<gene>
    <name evidence="4" type="ORF">EXY23_00830</name>
</gene>
<dbReference type="PANTHER" id="PTHR30523">
    <property type="entry name" value="PHOSPHOENOLPYRUVATE CARBOXYLASE"/>
    <property type="match status" value="1"/>
</dbReference>